<dbReference type="PROSITE" id="PS50158">
    <property type="entry name" value="ZF_CCHC"/>
    <property type="match status" value="1"/>
</dbReference>
<gene>
    <name evidence="5" type="ORF">OMED0929_LOCUS6357</name>
</gene>
<evidence type="ECO:0000256" key="3">
    <source>
        <dbReference type="SAM" id="Phobius"/>
    </source>
</evidence>
<feature type="transmembrane region" description="Helical" evidence="3">
    <location>
        <begin position="783"/>
        <end position="802"/>
    </location>
</feature>
<keyword evidence="3" id="KW-0472">Membrane</keyword>
<reference evidence="5" key="1">
    <citation type="submission" date="2021-01" db="EMBL/GenBank/DDBJ databases">
        <authorList>
            <person name="Corre E."/>
            <person name="Pelletier E."/>
            <person name="Niang G."/>
            <person name="Scheremetjew M."/>
            <person name="Finn R."/>
            <person name="Kale V."/>
            <person name="Holt S."/>
            <person name="Cochrane G."/>
            <person name="Meng A."/>
            <person name="Brown T."/>
            <person name="Cohen L."/>
        </authorList>
    </citation>
    <scope>NUCLEOTIDE SEQUENCE</scope>
    <source>
        <strain evidence="5">Clade-D-RCC2572</strain>
    </source>
</reference>
<dbReference type="PANTHER" id="PTHR46967:SF1">
    <property type="entry name" value="KERATIN-ASSOCIATED PROTEIN 16-1-LIKE"/>
    <property type="match status" value="1"/>
</dbReference>
<dbReference type="SMART" id="SM00343">
    <property type="entry name" value="ZnF_C2HC"/>
    <property type="match status" value="1"/>
</dbReference>
<feature type="transmembrane region" description="Helical" evidence="3">
    <location>
        <begin position="537"/>
        <end position="556"/>
    </location>
</feature>
<dbReference type="Gene3D" id="2.10.50.10">
    <property type="entry name" value="Tumor Necrosis Factor Receptor, subunit A, domain 2"/>
    <property type="match status" value="1"/>
</dbReference>
<keyword evidence="1" id="KW-0479">Metal-binding</keyword>
<dbReference type="GO" id="GO:0008270">
    <property type="term" value="F:zinc ion binding"/>
    <property type="evidence" value="ECO:0007669"/>
    <property type="project" value="UniProtKB-KW"/>
</dbReference>
<keyword evidence="1" id="KW-0862">Zinc</keyword>
<keyword evidence="1" id="KW-0863">Zinc-finger</keyword>
<keyword evidence="3" id="KW-0812">Transmembrane</keyword>
<feature type="region of interest" description="Disordered" evidence="2">
    <location>
        <begin position="1965"/>
        <end position="2000"/>
    </location>
</feature>
<dbReference type="GO" id="GO:0003676">
    <property type="term" value="F:nucleic acid binding"/>
    <property type="evidence" value="ECO:0007669"/>
    <property type="project" value="InterPro"/>
</dbReference>
<dbReference type="InterPro" id="IPR001878">
    <property type="entry name" value="Znf_CCHC"/>
</dbReference>
<feature type="transmembrane region" description="Helical" evidence="3">
    <location>
        <begin position="648"/>
        <end position="669"/>
    </location>
</feature>
<feature type="compositionally biased region" description="Basic and acidic residues" evidence="2">
    <location>
        <begin position="1982"/>
        <end position="1997"/>
    </location>
</feature>
<sequence>MWDTASVIVAVGSATGQPQAIDTHYWVHEDTTMTARFGRTLIAADYNVALIYEVTSVSNGTVTLLCTSQGEVEVWANCSRNSDKNENYQYFNYTPSGNFSGSDVIEYRIKPATDGGFPATSGKVTIDVYPVNDPPTLPDMNIVAVMNRNRDAADVGDSDLTAITFKPDDVDAGYTFRLFLTLKTPRVDQPDWATRPRGKWYRGRDRYGRPQSELTATELDQDGILSNGTSIELYYLAPPMRYGYYTPTSTNRPNPLEKYRVRVADDGLLVSNEATLNIHVGCSQGYTVQMSSTSSNTVQVYGMCSECPLGQVTDEVNSRSCRPCPVGMAGGTVQRGTCSRCNAGYYADQPGLSKCFQCPSGSTSVEGATNLNQCFCNIGWYGVPGYCHPCPTYSESYDVPDMWTYCAEANLTVPFPQPGFYVVSEPTRDVSEPVSIRQCFPYKACPGVKGLAGSTQVDIIAAGGVEADGMQCADGYNNEGCDTCDATHYRLNGKCEVCGKREVHAFYGLIAASVVFFAAAIPWLVEETSFAYVIQSRMIALVVFLQEVGLVGRYNLGWNDHKSLSMLMQFCFILQLNPEVIGLECITEYSFVERWQSLMAMPALGLGLLFACAQLYAYVFGKFYIKMKSHVEVVRVGQRRWVKMLRSILNLIQVTYVSVVIATLDFFVFHRSVTDSFGYIRAQPNLRFGFFSTASGSTTWQKLFPLGLAAVFLYPIGFIVIMYSTISYAQRGWNKLWKRDLIGFATYQFTDDYVWFRVMEMGRMFALCAIQLLAYELKNGSGVVQALAALLVVGTSFTSVIMRPFKTTEARRVLGLHLLSIVIVLMLSVVSMAPVSYIIDQRTKENAQRGVWSSICVTVALFVLNILFEAYQHTVLFKRMKYALKNLSQNMLLRIFRLFGKSRSKWLRQKAWVHWSPALTMLNPQAGAILKLESAEGDQGLDYSGNFDMASRLEFTRALRSLIRHRQVIDALAKRDDRVKSFRKMLSQGTRKRLLRAAAVDDRDVNRRVTLFIEKEMMGKHYNFYRKHYRQALKDIRGARSARNPPVEQFLLRDSTLKRANSKSTEQQLRADAEKEALAAYDALDELNSVTRALQSDTGDMSNLDDEQIFFQTADVDERTKFVRFAGYFGDISPDWDALDENLAKAKAENQDEDGEVLPWHLESEMPADDFCCLCECEPGERCARHGNLYVLIAEDEEDAKRVKAERERHFRTRETIIIHEEDPDRARDLGWNVRVPVRLNETVPEVHEKLAAELRDMRDRGEFGGEDELPAVSGKRFDIIHKGKVLEDMNTVKIEHLQWKAEVQIENRRGNLAKTTAWLILDEDIEAVSTQPTFVRTEEEEMPVYDTPISADISASPQMTVGDLRKMMAEANQKPSMRTILRYRAPEKLGKELIRDSTFLTAKGIAKPGDVTVSFEGEDGTYYVWSEIRAHWSFLEGVFKVYASLPSGPNDTESRGHLDDHLLMSYRQFMYLMSGCKVGDKLPNTQFNQLASVVRSVFDTVKSNESLANCLFLDRNTGALEGSLCPSEGPRLELRLSHGWGMHLDEYLTSLVFMSWIVYGHRVPMTDRGVARATRWFIERVMKPNCTHLIEEYELQAEYAKAASKYGELGPSEVALISEVYKQFATSGDGMTKSEFKAATEWTIGKDNPLNKYSELIFSSHTSFASSAPEWCFIGARLGFVHSIDEKPDGYVCCTQQRLPANKFASAFGDLCFRAMPGKGSIAEKIQKAFAIAQDRVPIANMGLERRHAVIEEPSDTRARMALVGGKQCPLCGKTDHVAKDCPHNYAFNCPNCGRTCKPEDLVVSERDGEQYCSECVPEAFTCPNCSTPCEPEDVIVDEEDGSEYCPACVPESARMHSGRQFDCPNCGEPCAAADIFKLEGVEYCPACIPLDDDEDIVRPVFSAPKKQEAPPKQRERVVRVRKVTRVMNDDEQIARPRGFSAPEPAPEPARRREARIRTVTTTVHGDEKIARPQGFARALSRRDREDAEERARDADYDPLSEVLKTIL</sequence>
<protein>
    <recommendedName>
        <fullName evidence="4">CCHC-type domain-containing protein</fullName>
    </recommendedName>
</protein>
<feature type="domain" description="CCHC-type" evidence="4">
    <location>
        <begin position="1770"/>
        <end position="1784"/>
    </location>
</feature>
<feature type="transmembrane region" description="Helical" evidence="3">
    <location>
        <begin position="599"/>
        <end position="619"/>
    </location>
</feature>
<feature type="transmembrane region" description="Helical" evidence="3">
    <location>
        <begin position="703"/>
        <end position="729"/>
    </location>
</feature>
<name>A0A7S0PR14_9CHLO</name>
<dbReference type="PANTHER" id="PTHR46967">
    <property type="entry name" value="INSULIN-LIKE GROWTH FACTOR BINDING PROTEIN,N-TERMINAL"/>
    <property type="match status" value="1"/>
</dbReference>
<feature type="transmembrane region" description="Helical" evidence="3">
    <location>
        <begin position="814"/>
        <end position="839"/>
    </location>
</feature>
<feature type="region of interest" description="Disordered" evidence="2">
    <location>
        <begin position="1937"/>
        <end position="1956"/>
    </location>
</feature>
<evidence type="ECO:0000256" key="2">
    <source>
        <dbReference type="SAM" id="MobiDB-lite"/>
    </source>
</evidence>
<organism evidence="5">
    <name type="scientific">Ostreococcus mediterraneus</name>
    <dbReference type="NCBI Taxonomy" id="1486918"/>
    <lineage>
        <taxon>Eukaryota</taxon>
        <taxon>Viridiplantae</taxon>
        <taxon>Chlorophyta</taxon>
        <taxon>Mamiellophyceae</taxon>
        <taxon>Mamiellales</taxon>
        <taxon>Bathycoccaceae</taxon>
        <taxon>Ostreococcus</taxon>
    </lineage>
</organism>
<dbReference type="SMART" id="SM01411">
    <property type="entry name" value="Ephrin_rec_like"/>
    <property type="match status" value="2"/>
</dbReference>
<evidence type="ECO:0000313" key="5">
    <source>
        <dbReference type="EMBL" id="CAD8587262.1"/>
    </source>
</evidence>
<feature type="transmembrane region" description="Helical" evidence="3">
    <location>
        <begin position="505"/>
        <end position="525"/>
    </location>
</feature>
<keyword evidence="3" id="KW-1133">Transmembrane helix</keyword>
<feature type="transmembrane region" description="Helical" evidence="3">
    <location>
        <begin position="851"/>
        <end position="871"/>
    </location>
</feature>
<dbReference type="EMBL" id="HBEW01007529">
    <property type="protein sequence ID" value="CAD8587262.1"/>
    <property type="molecule type" value="Transcribed_RNA"/>
</dbReference>
<accession>A0A7S0PR14</accession>
<proteinExistence type="predicted"/>
<evidence type="ECO:0000256" key="1">
    <source>
        <dbReference type="PROSITE-ProRule" id="PRU00047"/>
    </source>
</evidence>
<evidence type="ECO:0000259" key="4">
    <source>
        <dbReference type="PROSITE" id="PS50158"/>
    </source>
</evidence>